<dbReference type="OMA" id="IMDLIVL"/>
<keyword evidence="4 10" id="KW-0297">G-protein coupled receptor</keyword>
<dbReference type="GO" id="GO:0005886">
    <property type="term" value="C:plasma membrane"/>
    <property type="evidence" value="ECO:0007669"/>
    <property type="project" value="TreeGrafter"/>
</dbReference>
<feature type="transmembrane region" description="Helical" evidence="11">
    <location>
        <begin position="68"/>
        <end position="92"/>
    </location>
</feature>
<keyword evidence="6" id="KW-1015">Disulfide bond</keyword>
<evidence type="ECO:0000256" key="11">
    <source>
        <dbReference type="SAM" id="Phobius"/>
    </source>
</evidence>
<evidence type="ECO:0000256" key="3">
    <source>
        <dbReference type="ARBA" id="ARBA00022989"/>
    </source>
</evidence>
<dbReference type="OrthoDB" id="6088892at2759"/>
<gene>
    <name evidence="13" type="ORF">chiPu_0018838</name>
</gene>
<dbReference type="GO" id="GO:0004930">
    <property type="term" value="F:G protein-coupled receptor activity"/>
    <property type="evidence" value="ECO:0007669"/>
    <property type="project" value="UniProtKB-KW"/>
</dbReference>
<keyword evidence="3 11" id="KW-1133">Transmembrane helix</keyword>
<evidence type="ECO:0000256" key="8">
    <source>
        <dbReference type="ARBA" id="ARBA00023224"/>
    </source>
</evidence>
<evidence type="ECO:0000256" key="2">
    <source>
        <dbReference type="ARBA" id="ARBA00022692"/>
    </source>
</evidence>
<organism evidence="13 14">
    <name type="scientific">Chiloscyllium punctatum</name>
    <name type="common">Brownbanded bambooshark</name>
    <name type="synonym">Hemiscyllium punctatum</name>
    <dbReference type="NCBI Taxonomy" id="137246"/>
    <lineage>
        <taxon>Eukaryota</taxon>
        <taxon>Metazoa</taxon>
        <taxon>Chordata</taxon>
        <taxon>Craniata</taxon>
        <taxon>Vertebrata</taxon>
        <taxon>Chondrichthyes</taxon>
        <taxon>Elasmobranchii</taxon>
        <taxon>Galeomorphii</taxon>
        <taxon>Galeoidea</taxon>
        <taxon>Orectolobiformes</taxon>
        <taxon>Hemiscylliidae</taxon>
        <taxon>Chiloscyllium</taxon>
    </lineage>
</organism>
<comment type="subcellular location">
    <subcellularLocation>
        <location evidence="1">Membrane</location>
        <topology evidence="1">Multi-pass membrane protein</topology>
    </subcellularLocation>
</comment>
<evidence type="ECO:0000256" key="10">
    <source>
        <dbReference type="RuleBase" id="RU000688"/>
    </source>
</evidence>
<feature type="transmembrane region" description="Helical" evidence="11">
    <location>
        <begin position="149"/>
        <end position="168"/>
    </location>
</feature>
<evidence type="ECO:0000313" key="14">
    <source>
        <dbReference type="Proteomes" id="UP000287033"/>
    </source>
</evidence>
<comment type="similarity">
    <text evidence="9">Belongs to the chemokine-like receptor (CMKLR) family.</text>
</comment>
<dbReference type="PRINTS" id="PR00526">
    <property type="entry name" value="FMETLEUPHER"/>
</dbReference>
<accession>A0A401RRA5</accession>
<keyword evidence="2 10" id="KW-0812">Transmembrane</keyword>
<dbReference type="FunFam" id="1.20.1070.10:FF:000034">
    <property type="entry name" value="G-protein coupled receptor 1"/>
    <property type="match status" value="1"/>
</dbReference>
<dbReference type="STRING" id="137246.A0A401RRA5"/>
<sequence length="328" mass="37214">MSYTLMSDEDYQALLAYTPSSFIIPDEDEVPVFPLVTSCIICLLGVLGNLLVMWIARREMKKTVSMLWLLNLSVADFIFTAMLPFSIAQLALKTHWPFGNFMCKLVSFTNHLNMFASVFVLSVISLDRCISVMLPVWSQNHRTVKFAKGVSLVVWILAIGASVPFFLVRETEEDTLIGKTYCFYSLDLNHLTALIVTRFFLAFLIPFFTIATCYSVIAVKVRRRWKKTSGKSCKLVTMIILAFFVCWIPFHVLTMIHVMSDEEFSVWLPTVTSLAYANSCINPILYVFTGRGSACHFKKRIQVALRALHEELSYSGSKSETRPSRGTV</sequence>
<dbReference type="PRINTS" id="PR00237">
    <property type="entry name" value="GPCRRHODOPSN"/>
</dbReference>
<dbReference type="SUPFAM" id="SSF81321">
    <property type="entry name" value="Family A G protein-coupled receptor-like"/>
    <property type="match status" value="1"/>
</dbReference>
<evidence type="ECO:0000256" key="1">
    <source>
        <dbReference type="ARBA" id="ARBA00004141"/>
    </source>
</evidence>
<evidence type="ECO:0000313" key="13">
    <source>
        <dbReference type="EMBL" id="GCC20260.1"/>
    </source>
</evidence>
<dbReference type="InterPro" id="IPR000276">
    <property type="entry name" value="GPCR_Rhodpsn"/>
</dbReference>
<feature type="transmembrane region" description="Helical" evidence="11">
    <location>
        <begin position="32"/>
        <end position="56"/>
    </location>
</feature>
<keyword evidence="7 10" id="KW-0675">Receptor</keyword>
<dbReference type="Pfam" id="PF00001">
    <property type="entry name" value="7tm_1"/>
    <property type="match status" value="1"/>
</dbReference>
<dbReference type="Gene3D" id="1.20.1070.10">
    <property type="entry name" value="Rhodopsin 7-helix transmembrane proteins"/>
    <property type="match status" value="1"/>
</dbReference>
<dbReference type="GO" id="GO:0004875">
    <property type="term" value="F:complement receptor activity"/>
    <property type="evidence" value="ECO:0007669"/>
    <property type="project" value="TreeGrafter"/>
</dbReference>
<evidence type="ECO:0000256" key="7">
    <source>
        <dbReference type="ARBA" id="ARBA00023170"/>
    </source>
</evidence>
<feature type="transmembrane region" description="Helical" evidence="11">
    <location>
        <begin position="188"/>
        <end position="214"/>
    </location>
</feature>
<dbReference type="InterPro" id="IPR017452">
    <property type="entry name" value="GPCR_Rhodpsn_7TM"/>
</dbReference>
<dbReference type="Proteomes" id="UP000287033">
    <property type="component" value="Unassembled WGS sequence"/>
</dbReference>
<evidence type="ECO:0000256" key="4">
    <source>
        <dbReference type="ARBA" id="ARBA00023040"/>
    </source>
</evidence>
<dbReference type="PROSITE" id="PS50262">
    <property type="entry name" value="G_PROTEIN_RECEP_F1_2"/>
    <property type="match status" value="1"/>
</dbReference>
<evidence type="ECO:0000256" key="9">
    <source>
        <dbReference type="ARBA" id="ARBA00025736"/>
    </source>
</evidence>
<dbReference type="PANTHER" id="PTHR24225:SF24">
    <property type="entry name" value="G-PROTEIN COUPLED RECEPTORS FAMILY 1 PROFILE DOMAIN-CONTAINING PROTEIN"/>
    <property type="match status" value="1"/>
</dbReference>
<dbReference type="PANTHER" id="PTHR24225">
    <property type="entry name" value="CHEMOTACTIC RECEPTOR"/>
    <property type="match status" value="1"/>
</dbReference>
<feature type="transmembrane region" description="Helical" evidence="11">
    <location>
        <begin position="266"/>
        <end position="289"/>
    </location>
</feature>
<proteinExistence type="inferred from homology"/>
<dbReference type="EMBL" id="BEZZ01001716">
    <property type="protein sequence ID" value="GCC20260.1"/>
    <property type="molecule type" value="Genomic_DNA"/>
</dbReference>
<comment type="caution">
    <text evidence="13">The sequence shown here is derived from an EMBL/GenBank/DDBJ whole genome shotgun (WGS) entry which is preliminary data.</text>
</comment>
<keyword evidence="5 11" id="KW-0472">Membrane</keyword>
<dbReference type="PROSITE" id="PS00237">
    <property type="entry name" value="G_PROTEIN_RECEP_F1_1"/>
    <property type="match status" value="1"/>
</dbReference>
<keyword evidence="8 10" id="KW-0807">Transducer</keyword>
<comment type="similarity">
    <text evidence="10">Belongs to the G-protein coupled receptor 1 family.</text>
</comment>
<dbReference type="InterPro" id="IPR000826">
    <property type="entry name" value="Formyl_rcpt-rel"/>
</dbReference>
<feature type="domain" description="G-protein coupled receptors family 1 profile" evidence="12">
    <location>
        <begin position="48"/>
        <end position="286"/>
    </location>
</feature>
<dbReference type="GO" id="GO:0006954">
    <property type="term" value="P:inflammatory response"/>
    <property type="evidence" value="ECO:0007669"/>
    <property type="project" value="TreeGrafter"/>
</dbReference>
<dbReference type="GO" id="GO:0007200">
    <property type="term" value="P:phospholipase C-activating G protein-coupled receptor signaling pathway"/>
    <property type="evidence" value="ECO:0007669"/>
    <property type="project" value="TreeGrafter"/>
</dbReference>
<protein>
    <recommendedName>
        <fullName evidence="12">G-protein coupled receptors family 1 profile domain-containing protein</fullName>
    </recommendedName>
</protein>
<evidence type="ECO:0000256" key="5">
    <source>
        <dbReference type="ARBA" id="ARBA00023136"/>
    </source>
</evidence>
<reference evidence="13 14" key="1">
    <citation type="journal article" date="2018" name="Nat. Ecol. Evol.">
        <title>Shark genomes provide insights into elasmobranch evolution and the origin of vertebrates.</title>
        <authorList>
            <person name="Hara Y"/>
            <person name="Yamaguchi K"/>
            <person name="Onimaru K"/>
            <person name="Kadota M"/>
            <person name="Koyanagi M"/>
            <person name="Keeley SD"/>
            <person name="Tatsumi K"/>
            <person name="Tanaka K"/>
            <person name="Motone F"/>
            <person name="Kageyama Y"/>
            <person name="Nozu R"/>
            <person name="Adachi N"/>
            <person name="Nishimura O"/>
            <person name="Nakagawa R"/>
            <person name="Tanegashima C"/>
            <person name="Kiyatake I"/>
            <person name="Matsumoto R"/>
            <person name="Murakumo K"/>
            <person name="Nishida K"/>
            <person name="Terakita A"/>
            <person name="Kuratani S"/>
            <person name="Sato K"/>
            <person name="Hyodo S Kuraku.S."/>
        </authorList>
    </citation>
    <scope>NUCLEOTIDE SEQUENCE [LARGE SCALE GENOMIC DNA]</scope>
</reference>
<name>A0A401RRA5_CHIPU</name>
<dbReference type="AlphaFoldDB" id="A0A401RRA5"/>
<evidence type="ECO:0000256" key="6">
    <source>
        <dbReference type="ARBA" id="ARBA00023157"/>
    </source>
</evidence>
<keyword evidence="14" id="KW-1185">Reference proteome</keyword>
<evidence type="ECO:0000259" key="12">
    <source>
        <dbReference type="PROSITE" id="PS50262"/>
    </source>
</evidence>
<dbReference type="GO" id="GO:0007204">
    <property type="term" value="P:positive regulation of cytosolic calcium ion concentration"/>
    <property type="evidence" value="ECO:0007669"/>
    <property type="project" value="TreeGrafter"/>
</dbReference>
<feature type="transmembrane region" description="Helical" evidence="11">
    <location>
        <begin position="112"/>
        <end position="137"/>
    </location>
</feature>
<feature type="transmembrane region" description="Helical" evidence="11">
    <location>
        <begin position="235"/>
        <end position="260"/>
    </location>
</feature>